<feature type="binding site" description="axial binding residue" evidence="12">
    <location>
        <position position="1026"/>
    </location>
    <ligand>
        <name>heme</name>
        <dbReference type="ChEBI" id="CHEBI:30413"/>
    </ligand>
    <ligandPart>
        <name>Fe</name>
        <dbReference type="ChEBI" id="CHEBI:18248"/>
    </ligandPart>
</feature>
<dbReference type="SUPFAM" id="SSF57701">
    <property type="entry name" value="Zn2/Cys6 DNA-binding domain"/>
    <property type="match status" value="1"/>
</dbReference>
<dbReference type="CDD" id="cd12148">
    <property type="entry name" value="fungal_TF_MHR"/>
    <property type="match status" value="1"/>
</dbReference>
<accession>A0A5M3Z1C6</accession>
<evidence type="ECO:0000256" key="1">
    <source>
        <dbReference type="ARBA" id="ARBA00001971"/>
    </source>
</evidence>
<dbReference type="GO" id="GO:0016705">
    <property type="term" value="F:oxidoreductase activity, acting on paired donors, with incorporation or reduction of molecular oxygen"/>
    <property type="evidence" value="ECO:0007669"/>
    <property type="project" value="InterPro"/>
</dbReference>
<dbReference type="InterPro" id="IPR050121">
    <property type="entry name" value="Cytochrome_P450_monoxygenase"/>
</dbReference>
<evidence type="ECO:0000256" key="2">
    <source>
        <dbReference type="ARBA" id="ARBA00010617"/>
    </source>
</evidence>
<dbReference type="CDD" id="cd11059">
    <property type="entry name" value="CYP_fungal"/>
    <property type="match status" value="1"/>
</dbReference>
<dbReference type="InterPro" id="IPR001128">
    <property type="entry name" value="Cyt_P450"/>
</dbReference>
<keyword evidence="3 12" id="KW-0349">Heme</keyword>
<dbReference type="InterPro" id="IPR001138">
    <property type="entry name" value="Zn2Cys6_DnaBD"/>
</dbReference>
<dbReference type="InterPro" id="IPR036864">
    <property type="entry name" value="Zn2-C6_fun-type_DNA-bd_sf"/>
</dbReference>
<dbReference type="VEuPathDB" id="FungiDB:ATEG_03775"/>
<dbReference type="PROSITE" id="PS00086">
    <property type="entry name" value="CYTOCHROME_P450"/>
    <property type="match status" value="1"/>
</dbReference>
<dbReference type="GO" id="GO:0009893">
    <property type="term" value="P:positive regulation of metabolic process"/>
    <property type="evidence" value="ECO:0007669"/>
    <property type="project" value="UniProtKB-ARBA"/>
</dbReference>
<name>A0A5M3Z1C6_ASPTE</name>
<dbReference type="Pfam" id="PF00067">
    <property type="entry name" value="p450"/>
    <property type="match status" value="1"/>
</dbReference>
<dbReference type="PANTHER" id="PTHR24305:SF96">
    <property type="entry name" value="CYTOCHROME P450 MONOOXYGENASE STCB-RELATED"/>
    <property type="match status" value="1"/>
</dbReference>
<evidence type="ECO:0000256" key="8">
    <source>
        <dbReference type="ARBA" id="ARBA00023033"/>
    </source>
</evidence>
<dbReference type="InterPro" id="IPR017972">
    <property type="entry name" value="Cyt_P450_CS"/>
</dbReference>
<reference evidence="13 14" key="1">
    <citation type="submission" date="2020-01" db="EMBL/GenBank/DDBJ databases">
        <title>Aspergillus terreus IFO 6365 whole genome shotgun sequence.</title>
        <authorList>
            <person name="Kanamasa S."/>
            <person name="Takahashi H."/>
        </authorList>
    </citation>
    <scope>NUCLEOTIDE SEQUENCE [LARGE SCALE GENOMIC DNA]</scope>
    <source>
        <strain evidence="13 14">IFO 6365</strain>
    </source>
</reference>
<keyword evidence="11" id="KW-0539">Nucleus</keyword>
<dbReference type="PROSITE" id="PS00463">
    <property type="entry name" value="ZN2_CY6_FUNGAL_1"/>
    <property type="match status" value="1"/>
</dbReference>
<keyword evidence="10" id="KW-0804">Transcription</keyword>
<comment type="caution">
    <text evidence="13">The sequence shown here is derived from an EMBL/GenBank/DDBJ whole genome shotgun (WGS) entry which is preliminary data.</text>
</comment>
<comment type="similarity">
    <text evidence="2">Belongs to the cytochrome P450 family.</text>
</comment>
<evidence type="ECO:0000256" key="11">
    <source>
        <dbReference type="ARBA" id="ARBA00023242"/>
    </source>
</evidence>
<dbReference type="GO" id="GO:0006351">
    <property type="term" value="P:DNA-templated transcription"/>
    <property type="evidence" value="ECO:0007669"/>
    <property type="project" value="InterPro"/>
</dbReference>
<keyword evidence="6 12" id="KW-0408">Iron</keyword>
<dbReference type="Gene3D" id="1.10.630.10">
    <property type="entry name" value="Cytochrome P450"/>
    <property type="match status" value="1"/>
</dbReference>
<dbReference type="SMART" id="SM00066">
    <property type="entry name" value="GAL4"/>
    <property type="match status" value="1"/>
</dbReference>
<keyword evidence="7" id="KW-0805">Transcription regulation</keyword>
<dbReference type="PRINTS" id="PR00463">
    <property type="entry name" value="EP450I"/>
</dbReference>
<evidence type="ECO:0000313" key="13">
    <source>
        <dbReference type="EMBL" id="GFF17325.1"/>
    </source>
</evidence>
<dbReference type="Proteomes" id="UP000452235">
    <property type="component" value="Unassembled WGS sequence"/>
</dbReference>
<dbReference type="PRINTS" id="PR00385">
    <property type="entry name" value="P450"/>
</dbReference>
<keyword evidence="8" id="KW-0503">Monooxygenase</keyword>
<evidence type="ECO:0000256" key="4">
    <source>
        <dbReference type="ARBA" id="ARBA00022723"/>
    </source>
</evidence>
<evidence type="ECO:0000256" key="7">
    <source>
        <dbReference type="ARBA" id="ARBA00023015"/>
    </source>
</evidence>
<dbReference type="AlphaFoldDB" id="A0A5M3Z1C6"/>
<evidence type="ECO:0000256" key="5">
    <source>
        <dbReference type="ARBA" id="ARBA00023002"/>
    </source>
</evidence>
<dbReference type="CDD" id="cd00067">
    <property type="entry name" value="GAL4"/>
    <property type="match status" value="1"/>
</dbReference>
<dbReference type="GO" id="GO:0020037">
    <property type="term" value="F:heme binding"/>
    <property type="evidence" value="ECO:0007669"/>
    <property type="project" value="InterPro"/>
</dbReference>
<proteinExistence type="inferred from homology"/>
<organism evidence="13 14">
    <name type="scientific">Aspergillus terreus</name>
    <dbReference type="NCBI Taxonomy" id="33178"/>
    <lineage>
        <taxon>Eukaryota</taxon>
        <taxon>Fungi</taxon>
        <taxon>Dikarya</taxon>
        <taxon>Ascomycota</taxon>
        <taxon>Pezizomycotina</taxon>
        <taxon>Eurotiomycetes</taxon>
        <taxon>Eurotiomycetidae</taxon>
        <taxon>Eurotiales</taxon>
        <taxon>Aspergillaceae</taxon>
        <taxon>Aspergillus</taxon>
        <taxon>Aspergillus subgen. Circumdati</taxon>
    </lineage>
</organism>
<keyword evidence="9" id="KW-0238">DNA-binding</keyword>
<dbReference type="Gene3D" id="4.10.240.10">
    <property type="entry name" value="Zn(2)-C6 fungal-type DNA-binding domain"/>
    <property type="match status" value="1"/>
</dbReference>
<dbReference type="InterPro" id="IPR007219">
    <property type="entry name" value="XnlR_reg_dom"/>
</dbReference>
<dbReference type="InterPro" id="IPR036396">
    <property type="entry name" value="Cyt_P450_sf"/>
</dbReference>
<dbReference type="VEuPathDB" id="FungiDB:ATEG_03444"/>
<dbReference type="GO" id="GO:0000981">
    <property type="term" value="F:DNA-binding transcription factor activity, RNA polymerase II-specific"/>
    <property type="evidence" value="ECO:0007669"/>
    <property type="project" value="InterPro"/>
</dbReference>
<protein>
    <submittedName>
        <fullName evidence="13">Cytochrome P450</fullName>
    </submittedName>
</protein>
<evidence type="ECO:0000256" key="3">
    <source>
        <dbReference type="ARBA" id="ARBA00022617"/>
    </source>
</evidence>
<evidence type="ECO:0000313" key="14">
    <source>
        <dbReference type="Proteomes" id="UP000452235"/>
    </source>
</evidence>
<dbReference type="PROSITE" id="PS50048">
    <property type="entry name" value="ZN2_CY6_FUNGAL_2"/>
    <property type="match status" value="1"/>
</dbReference>
<dbReference type="GO" id="GO:0008270">
    <property type="term" value="F:zinc ion binding"/>
    <property type="evidence" value="ECO:0007669"/>
    <property type="project" value="InterPro"/>
</dbReference>
<dbReference type="VEuPathDB" id="FungiDB:ATEG_03445"/>
<evidence type="ECO:0000256" key="9">
    <source>
        <dbReference type="ARBA" id="ARBA00023125"/>
    </source>
</evidence>
<dbReference type="EMBL" id="BLJY01000006">
    <property type="protein sequence ID" value="GFF17325.1"/>
    <property type="molecule type" value="Genomic_DNA"/>
</dbReference>
<keyword evidence="5" id="KW-0560">Oxidoreductase</keyword>
<dbReference type="GO" id="GO:0005506">
    <property type="term" value="F:iron ion binding"/>
    <property type="evidence" value="ECO:0007669"/>
    <property type="project" value="InterPro"/>
</dbReference>
<dbReference type="PANTHER" id="PTHR24305">
    <property type="entry name" value="CYTOCHROME P450"/>
    <property type="match status" value="1"/>
</dbReference>
<comment type="cofactor">
    <cofactor evidence="1 12">
        <name>heme</name>
        <dbReference type="ChEBI" id="CHEBI:30413"/>
    </cofactor>
</comment>
<evidence type="ECO:0000256" key="6">
    <source>
        <dbReference type="ARBA" id="ARBA00023004"/>
    </source>
</evidence>
<dbReference type="OrthoDB" id="3037908at2759"/>
<evidence type="ECO:0000256" key="10">
    <source>
        <dbReference type="ARBA" id="ARBA00023163"/>
    </source>
</evidence>
<sequence length="1082" mass="121876">MSPSLNEPERLNRQAQGLACNECRARKLRCDRVRPTCGTCESLGVTCTPNSVRQPRGPRKGYLKTLQSRISALERQWNGQQKAAGGSPGESPPCSEGGQALRAVSESTSDEVHDEDPANGARPPSSQSSIEQPILQPTVSLDGISALHGFAPVNSPFAFALPVTDPSKPVDLFTHMECFPSMPTKLDPRAYVPQQLTPNSTMSNGQFDLPTDFNVTSEFQLSDLMKADLNHLYFDRVHPFAPILNKRRYFARTARPVSDQGAMTCLQHAMWTLAAWLGSQFKHIQKDLYIHTRGLLEKWELNMHPGNPPIELAQARLFLAIYEIMQVNYERGWLSAGRCFRLVQLMKLHEIDVPDGVSESGISFGEIEERRRTFWMAYSLDRFINLINKMPLTLNEQVIFTRLPAPEGAFQRERPVQTQFLSEFMAGDDDLQIVSPFSACIVVMTISGRCLAHQQQCVVERAYGGMPQDFITRHQWLESILMSKGKAIIDCISNDLDDELTDPMLLFTNMAAHATTLLLGMTMQSGLCNYESLISGFEERATEAAQKILHLCQRLDECGYFKVHPFTPIPLVFCAEWAQATACDRIEHLGFDGDMAYIQASSTQAVVVLLLVLLLTKIYRVYTGPLAHLPGPAISKWTGLVLQKHLFAGDRPRYVQKLHQRYGPIVRISPDELDVSDSTAAKSIHRVASRFYKGRFYEHIGHRSPKTLFSSTDPQFHAYRRRLLGGAMSETSIRQHEPTVAQKVKLCVDQMAKEAERRGCIDVFKWWCFLATDTIGELSFGESFRMLEKGEKSQYSRDLELVSTLMIIRTTFPFLSRVAEYVPLPYFKQAAQSGKRMFGYASESIQRYKKHVEMYGDGVKPTLFTKLITKGHQEGSLTEAEIRLEAGGYIVAGSDTSAISLTYLVWAVCKNPLIRDPLVAEVATLPEDFTDDDVRALPYTRRVIDETLRLYPAVPGALPREVPPEGATLVDHFIPGGVTVSTQVYSLHRDPKIFPDPDRFDPDRWIDPTTEMKDSFMPFGGGSRTCIGMHLARMELRLATAHFFRRFTSPTVSMKEGFTDDDMYQHMYFLVSPKGHRCLIDV</sequence>
<keyword evidence="4 12" id="KW-0479">Metal-binding</keyword>
<dbReference type="Pfam" id="PF04082">
    <property type="entry name" value="Fungal_trans"/>
    <property type="match status" value="1"/>
</dbReference>
<dbReference type="Pfam" id="PF00172">
    <property type="entry name" value="Zn_clus"/>
    <property type="match status" value="1"/>
</dbReference>
<dbReference type="SUPFAM" id="SSF48264">
    <property type="entry name" value="Cytochrome P450"/>
    <property type="match status" value="1"/>
</dbReference>
<keyword evidence="14" id="KW-1185">Reference proteome</keyword>
<evidence type="ECO:0000256" key="12">
    <source>
        <dbReference type="PIRSR" id="PIRSR602401-1"/>
    </source>
</evidence>
<gene>
    <name evidence="13" type="ORF">ATEIFO6365_0006067300</name>
</gene>
<dbReference type="GO" id="GO:0003677">
    <property type="term" value="F:DNA binding"/>
    <property type="evidence" value="ECO:0007669"/>
    <property type="project" value="UniProtKB-KW"/>
</dbReference>
<dbReference type="InterPro" id="IPR002401">
    <property type="entry name" value="Cyt_P450_E_grp-I"/>
</dbReference>
<dbReference type="GO" id="GO:0004497">
    <property type="term" value="F:monooxygenase activity"/>
    <property type="evidence" value="ECO:0007669"/>
    <property type="project" value="UniProtKB-KW"/>
</dbReference>
<dbReference type="SMART" id="SM00906">
    <property type="entry name" value="Fungal_trans"/>
    <property type="match status" value="1"/>
</dbReference>